<feature type="short sequence motif" description="HXTX 2" evidence="2">
    <location>
        <begin position="120"/>
        <end position="123"/>
    </location>
</feature>
<dbReference type="EMBL" id="JAAIVJ010000001">
    <property type="protein sequence ID" value="NEY89444.1"/>
    <property type="molecule type" value="Genomic_DNA"/>
</dbReference>
<dbReference type="GO" id="GO:0004113">
    <property type="term" value="F:2',3'-cyclic-nucleotide 3'-phosphodiesterase activity"/>
    <property type="evidence" value="ECO:0007669"/>
    <property type="project" value="InterPro"/>
</dbReference>
<comment type="caution">
    <text evidence="3">The sequence shown here is derived from an EMBL/GenBank/DDBJ whole genome shotgun (WGS) entry which is preliminary data.</text>
</comment>
<dbReference type="HAMAP" id="MF_01940">
    <property type="entry name" value="RNA_CPDase"/>
    <property type="match status" value="1"/>
</dbReference>
<protein>
    <recommendedName>
        <fullName evidence="2">RNA 2',3'-cyclic phosphodiesterase</fullName>
        <shortName evidence="2">RNA 2',3'-CPDase</shortName>
        <ecNumber evidence="2">3.1.4.58</ecNumber>
    </recommendedName>
</protein>
<dbReference type="SUPFAM" id="SSF55144">
    <property type="entry name" value="LigT-like"/>
    <property type="match status" value="1"/>
</dbReference>
<gene>
    <name evidence="3" type="primary">thpR</name>
    <name evidence="3" type="ORF">G4Z14_03970</name>
</gene>
<dbReference type="PANTHER" id="PTHR35561:SF1">
    <property type="entry name" value="RNA 2',3'-CYCLIC PHOSPHODIESTERASE"/>
    <property type="match status" value="1"/>
</dbReference>
<dbReference type="InterPro" id="IPR004175">
    <property type="entry name" value="RNA_CPDase"/>
</dbReference>
<dbReference type="PANTHER" id="PTHR35561">
    <property type="entry name" value="RNA 2',3'-CYCLIC PHOSPHODIESTERASE"/>
    <property type="match status" value="1"/>
</dbReference>
<keyword evidence="1 2" id="KW-0378">Hydrolase</keyword>
<dbReference type="Gene3D" id="3.90.1140.10">
    <property type="entry name" value="Cyclic phosphodiesterase"/>
    <property type="match status" value="1"/>
</dbReference>
<dbReference type="EC" id="3.1.4.58" evidence="2"/>
<dbReference type="NCBIfam" id="TIGR02258">
    <property type="entry name" value="2_5_ligase"/>
    <property type="match status" value="1"/>
</dbReference>
<dbReference type="InterPro" id="IPR009097">
    <property type="entry name" value="Cyclic_Pdiesterase"/>
</dbReference>
<evidence type="ECO:0000313" key="3">
    <source>
        <dbReference type="EMBL" id="NEY89444.1"/>
    </source>
</evidence>
<comment type="catalytic activity">
    <reaction evidence="2">
        <text>a 3'-end 2',3'-cyclophospho-ribonucleotide-RNA + H2O = a 3'-end 2'-phospho-ribonucleotide-RNA + H(+)</text>
        <dbReference type="Rhea" id="RHEA:11828"/>
        <dbReference type="Rhea" id="RHEA-COMP:10464"/>
        <dbReference type="Rhea" id="RHEA-COMP:17353"/>
        <dbReference type="ChEBI" id="CHEBI:15377"/>
        <dbReference type="ChEBI" id="CHEBI:15378"/>
        <dbReference type="ChEBI" id="CHEBI:83064"/>
        <dbReference type="ChEBI" id="CHEBI:173113"/>
        <dbReference type="EC" id="3.1.4.58"/>
    </reaction>
</comment>
<reference evidence="3 4" key="1">
    <citation type="submission" date="2020-02" db="EMBL/GenBank/DDBJ databases">
        <authorList>
            <person name="Chen W.-M."/>
        </authorList>
    </citation>
    <scope>NUCLEOTIDE SEQUENCE [LARGE SCALE GENOMIC DNA]</scope>
    <source>
        <strain evidence="3 4">KMS-5</strain>
    </source>
</reference>
<dbReference type="AlphaFoldDB" id="A0A6M0QRM8"/>
<dbReference type="Pfam" id="PF13563">
    <property type="entry name" value="2_5_RNA_ligase2"/>
    <property type="match status" value="1"/>
</dbReference>
<evidence type="ECO:0000256" key="2">
    <source>
        <dbReference type="HAMAP-Rule" id="MF_01940"/>
    </source>
</evidence>
<dbReference type="Proteomes" id="UP000477782">
    <property type="component" value="Unassembled WGS sequence"/>
</dbReference>
<dbReference type="RefSeq" id="WP_164623440.1">
    <property type="nucleotide sequence ID" value="NZ_JAAIVJ010000001.1"/>
</dbReference>
<sequence>MKRVFLGLDLPDDIRAALAVQQFLLPMPRRRPPETFHLTRVFLGEVPLPLLEAVHEAWDVLHVPAFSLQIQGFGLFGGDRPRVCYAALAPNPALMALQAKVEQAARRAGASPEARRFTPHITLGRFPPPPPAVTMRLERAVAMGAGFAPPAFALREMVLFESLSGGKGARYVPLARYPLTT</sequence>
<comment type="function">
    <text evidence="2">Hydrolyzes RNA 2',3'-cyclic phosphodiester to an RNA 2'-phosphomonoester.</text>
</comment>
<dbReference type="GO" id="GO:0008664">
    <property type="term" value="F:RNA 2',3'-cyclic 3'-phosphodiesterase activity"/>
    <property type="evidence" value="ECO:0007669"/>
    <property type="project" value="UniProtKB-EC"/>
</dbReference>
<organism evidence="3 4">
    <name type="scientific">Tabrizicola oligotrophica</name>
    <dbReference type="NCBI Taxonomy" id="2710650"/>
    <lineage>
        <taxon>Bacteria</taxon>
        <taxon>Pseudomonadati</taxon>
        <taxon>Pseudomonadota</taxon>
        <taxon>Alphaproteobacteria</taxon>
        <taxon>Rhodobacterales</taxon>
        <taxon>Paracoccaceae</taxon>
        <taxon>Tabrizicola</taxon>
    </lineage>
</organism>
<accession>A0A6M0QRM8</accession>
<proteinExistence type="inferred from homology"/>
<feature type="short sequence motif" description="HXTX 1" evidence="2">
    <location>
        <begin position="37"/>
        <end position="40"/>
    </location>
</feature>
<feature type="active site" description="Proton donor" evidence="2">
    <location>
        <position position="37"/>
    </location>
</feature>
<evidence type="ECO:0000313" key="4">
    <source>
        <dbReference type="Proteomes" id="UP000477782"/>
    </source>
</evidence>
<comment type="similarity">
    <text evidence="2">Belongs to the 2H phosphoesterase superfamily. ThpR family.</text>
</comment>
<evidence type="ECO:0000256" key="1">
    <source>
        <dbReference type="ARBA" id="ARBA00022801"/>
    </source>
</evidence>
<feature type="active site" description="Proton acceptor" evidence="2">
    <location>
        <position position="120"/>
    </location>
</feature>
<name>A0A6M0QRM8_9RHOB</name>
<keyword evidence="4" id="KW-1185">Reference proteome</keyword>